<protein>
    <recommendedName>
        <fullName evidence="2">Rhamnogalacturonase A/B/Epimerase-like pectate lyase domain-containing protein</fullName>
    </recommendedName>
</protein>
<keyword evidence="5" id="KW-1185">Reference proteome</keyword>
<proteinExistence type="predicted"/>
<dbReference type="InterPro" id="IPR012334">
    <property type="entry name" value="Pectin_lyas_fold"/>
</dbReference>
<evidence type="ECO:0000313" key="3">
    <source>
        <dbReference type="EMBL" id="SZX64161.1"/>
    </source>
</evidence>
<dbReference type="EMBL" id="FNXT01000866">
    <property type="protein sequence ID" value="SZX68561.1"/>
    <property type="molecule type" value="Genomic_DNA"/>
</dbReference>
<feature type="signal peptide" evidence="1">
    <location>
        <begin position="1"/>
        <end position="28"/>
    </location>
</feature>
<dbReference type="EMBL" id="FNXT01000373">
    <property type="protein sequence ID" value="SZX64161.1"/>
    <property type="molecule type" value="Genomic_DNA"/>
</dbReference>
<dbReference type="Gene3D" id="2.160.20.10">
    <property type="entry name" value="Single-stranded right-handed beta-helix, Pectin lyase-like"/>
    <property type="match status" value="1"/>
</dbReference>
<accession>A0A383VTN9</accession>
<evidence type="ECO:0000313" key="5">
    <source>
        <dbReference type="Proteomes" id="UP000256970"/>
    </source>
</evidence>
<evidence type="ECO:0000256" key="1">
    <source>
        <dbReference type="SAM" id="SignalP"/>
    </source>
</evidence>
<dbReference type="SUPFAM" id="SSF51126">
    <property type="entry name" value="Pectin lyase-like"/>
    <property type="match status" value="1"/>
</dbReference>
<dbReference type="InterPro" id="IPR024535">
    <property type="entry name" value="RHGA/B-epi-like_pectate_lyase"/>
</dbReference>
<gene>
    <name evidence="3" type="ORF">BQ4739_LOCUS4682</name>
    <name evidence="4" type="ORF">BQ4739_LOCUS8903</name>
</gene>
<keyword evidence="1" id="KW-0732">Signal</keyword>
<dbReference type="Pfam" id="PF12708">
    <property type="entry name" value="Pect-lyase_RHGA_epim"/>
    <property type="match status" value="1"/>
</dbReference>
<feature type="domain" description="Rhamnogalacturonase A/B/Epimerase-like pectate lyase" evidence="2">
    <location>
        <begin position="99"/>
        <end position="176"/>
    </location>
</feature>
<organism evidence="4 5">
    <name type="scientific">Tetradesmus obliquus</name>
    <name type="common">Green alga</name>
    <name type="synonym">Acutodesmus obliquus</name>
    <dbReference type="NCBI Taxonomy" id="3088"/>
    <lineage>
        <taxon>Eukaryota</taxon>
        <taxon>Viridiplantae</taxon>
        <taxon>Chlorophyta</taxon>
        <taxon>core chlorophytes</taxon>
        <taxon>Chlorophyceae</taxon>
        <taxon>CS clade</taxon>
        <taxon>Sphaeropleales</taxon>
        <taxon>Scenedesmaceae</taxon>
        <taxon>Tetradesmus</taxon>
    </lineage>
</organism>
<dbReference type="AlphaFoldDB" id="A0A383VTN9"/>
<evidence type="ECO:0000259" key="2">
    <source>
        <dbReference type="Pfam" id="PF12708"/>
    </source>
</evidence>
<dbReference type="Proteomes" id="UP000256970">
    <property type="component" value="Unassembled WGS sequence"/>
</dbReference>
<feature type="chain" id="PRO_5033787295" description="Rhamnogalacturonase A/B/Epimerase-like pectate lyase domain-containing protein" evidence="1">
    <location>
        <begin position="29"/>
        <end position="615"/>
    </location>
</feature>
<dbReference type="STRING" id="3088.A0A383VTN9"/>
<dbReference type="InterPro" id="IPR011050">
    <property type="entry name" value="Pectin_lyase_fold/virulence"/>
</dbReference>
<evidence type="ECO:0000313" key="4">
    <source>
        <dbReference type="EMBL" id="SZX68561.1"/>
    </source>
</evidence>
<reference evidence="4 5" key="1">
    <citation type="submission" date="2016-10" db="EMBL/GenBank/DDBJ databases">
        <authorList>
            <person name="Cai Z."/>
        </authorList>
    </citation>
    <scope>NUCLEOTIDE SEQUENCE [LARGE SCALE GENOMIC DNA]</scope>
</reference>
<name>A0A383VTN9_TETOB</name>
<sequence>MAIMASRAQVGVQLCFMFLCTLSLSVSAGFTKWSSYVPAPVGRPCPAAAREGRAPNGMWGCDGEAWVPAGPLSDWSFAGFGAGMQSIPSYPAKLDVKANYGAKGDGNTDDTRAIQAALAATKQSGGVLYFPPGTYKLSAQLTLDSNQVLRGAGRDRTKLFFTKSMVDLFGWGNKYKPGKSNSPYTWLGGLIQTQRTHKLWDSDMYLGKVAKPAARGDKKLFTDFSGTPNAGKRADQVFKAGEWMALRMYENMNTDLAKSLMNNKGVVGSKVAPMFGNRMVFTHSSRVLAAGADWLELERPLHVDVQMGFKPLLYKSANFKVTGVGIEDLAIEFPWTPYMGHHEEKGFNAIEYEAAVNSWIRRIRITNADAAIKLYSSSFNTVSDIQITQSRPRSGQKWVGRSDGLIADKDGHMGIALHWACFDNLVEKFNITGSMYHELLVAGYSAHNVFSSGFGTDLTLDHHGGVPHNNLWTNIDLGAGYSAMDFSGDPQHFPFAGSNNVFWNVYASRIPVPGRPDSSVQRYQRRAQRIKGVDWVYNRPAYLQGYAQVVVDMPVDTNSRYVKEAGDWFVWYDSNKPVYPTDLYQAQRATQSKRLKLAGGEKIRPSWYPRKPTPA</sequence>